<keyword evidence="6" id="KW-1185">Reference proteome</keyword>
<organism evidence="5 6">
    <name type="scientific">Rhynchospora tenuis</name>
    <dbReference type="NCBI Taxonomy" id="198213"/>
    <lineage>
        <taxon>Eukaryota</taxon>
        <taxon>Viridiplantae</taxon>
        <taxon>Streptophyta</taxon>
        <taxon>Embryophyta</taxon>
        <taxon>Tracheophyta</taxon>
        <taxon>Spermatophyta</taxon>
        <taxon>Magnoliopsida</taxon>
        <taxon>Liliopsida</taxon>
        <taxon>Poales</taxon>
        <taxon>Cyperaceae</taxon>
        <taxon>Cyperoideae</taxon>
        <taxon>Rhynchosporeae</taxon>
        <taxon>Rhynchospora</taxon>
    </lineage>
</organism>
<dbReference type="SFLD" id="SFLDS00019">
    <property type="entry name" value="Glutathione_Transferase_(cytos"/>
    <property type="match status" value="1"/>
</dbReference>
<dbReference type="PROSITE" id="PS50405">
    <property type="entry name" value="GST_CTER"/>
    <property type="match status" value="1"/>
</dbReference>
<dbReference type="FunFam" id="1.20.1050.10:FF:000041">
    <property type="entry name" value="Lambda class glutathione S-transferase"/>
    <property type="match status" value="1"/>
</dbReference>
<evidence type="ECO:0000313" key="5">
    <source>
        <dbReference type="EMBL" id="KAJ3699462.1"/>
    </source>
</evidence>
<dbReference type="EMBL" id="JAMRDG010000001">
    <property type="protein sequence ID" value="KAJ3699462.1"/>
    <property type="molecule type" value="Genomic_DNA"/>
</dbReference>
<dbReference type="GO" id="GO:0045174">
    <property type="term" value="F:glutathione dehydrogenase (ascorbate) activity"/>
    <property type="evidence" value="ECO:0007669"/>
    <property type="project" value="UniProtKB-ARBA"/>
</dbReference>
<feature type="domain" description="GST C-terminal" evidence="4">
    <location>
        <begin position="197"/>
        <end position="322"/>
    </location>
</feature>
<dbReference type="Proteomes" id="UP001210211">
    <property type="component" value="Unassembled WGS sequence"/>
</dbReference>
<dbReference type="InterPro" id="IPR040079">
    <property type="entry name" value="Glutathione_S-Trfase"/>
</dbReference>
<dbReference type="SUPFAM" id="SSF47616">
    <property type="entry name" value="GST C-terminal domain-like"/>
    <property type="match status" value="1"/>
</dbReference>
<dbReference type="InterPro" id="IPR004045">
    <property type="entry name" value="Glutathione_S-Trfase_N"/>
</dbReference>
<evidence type="ECO:0000259" key="4">
    <source>
        <dbReference type="PROSITE" id="PS50405"/>
    </source>
</evidence>
<dbReference type="AlphaFoldDB" id="A0AAD6ESF3"/>
<feature type="domain" description="GST N-terminal" evidence="3">
    <location>
        <begin position="111"/>
        <end position="192"/>
    </location>
</feature>
<dbReference type="InterPro" id="IPR036249">
    <property type="entry name" value="Thioredoxin-like_sf"/>
</dbReference>
<dbReference type="InterPro" id="IPR036282">
    <property type="entry name" value="Glutathione-S-Trfase_C_sf"/>
</dbReference>
<sequence length="325" mass="36755">MNIDKFAGAFINSDSWLQYSLPLLPVPFPYAYWLLAIARIFFYMEDCGHILYEKEAGDQASVSPTPTAELFSKRDFTHTVLMASVAPASFVKEELPPTLTSTSPPPSIFDGTTRLYVAYICPYAQRTWIARNYKGLQDKIKLVAIDLGDRPTWYKEKVYPENKVPSLEHNNEVKGESLDLIKYIDTHFEGPSLLPDDPAKQAFAEELLAYSDSFVKAIFSSILAKGADISTDAVAALDKLEEYLSKFEDGPFFLGRDFSLVDIAYAPFVERFQIFLGDLKKYDITNGRPKLTTWIEELNKIEAYTATKLEPQVLLAYTKKRFGLA</sequence>
<reference evidence="5 6" key="1">
    <citation type="journal article" date="2022" name="Cell">
        <title>Repeat-based holocentromeres influence genome architecture and karyotype evolution.</title>
        <authorList>
            <person name="Hofstatter P.G."/>
            <person name="Thangavel G."/>
            <person name="Lux T."/>
            <person name="Neumann P."/>
            <person name="Vondrak T."/>
            <person name="Novak P."/>
            <person name="Zhang M."/>
            <person name="Costa L."/>
            <person name="Castellani M."/>
            <person name="Scott A."/>
            <person name="Toegelov H."/>
            <person name="Fuchs J."/>
            <person name="Mata-Sucre Y."/>
            <person name="Dias Y."/>
            <person name="Vanzela A.L.L."/>
            <person name="Huettel B."/>
            <person name="Almeida C.C.S."/>
            <person name="Simkova H."/>
            <person name="Souza G."/>
            <person name="Pedrosa-Harand A."/>
            <person name="Macas J."/>
            <person name="Mayer K.F.X."/>
            <person name="Houben A."/>
            <person name="Marques A."/>
        </authorList>
    </citation>
    <scope>NUCLEOTIDE SEQUENCE [LARGE SCALE GENOMIC DNA]</scope>
    <source>
        <strain evidence="5">RhyTen1mFocal</strain>
    </source>
</reference>
<dbReference type="GO" id="GO:0004364">
    <property type="term" value="F:glutathione transferase activity"/>
    <property type="evidence" value="ECO:0007669"/>
    <property type="project" value="InterPro"/>
</dbReference>
<proteinExistence type="inferred from homology"/>
<gene>
    <name evidence="5" type="ORF">LUZ61_003167</name>
</gene>
<dbReference type="InterPro" id="IPR044629">
    <property type="entry name" value="GSTL1/2/3"/>
</dbReference>
<dbReference type="Gene3D" id="1.20.1050.10">
    <property type="match status" value="1"/>
</dbReference>
<dbReference type="PANTHER" id="PTHR44328">
    <property type="entry name" value="GLUTATHIONE S-TRANSFERASE L1"/>
    <property type="match status" value="1"/>
</dbReference>
<dbReference type="InterPro" id="IPR005442">
    <property type="entry name" value="GST_omega"/>
</dbReference>
<dbReference type="SFLD" id="SFLDG00358">
    <property type="entry name" value="Main_(cytGST)"/>
    <property type="match status" value="1"/>
</dbReference>
<comment type="caution">
    <text evidence="5">The sequence shown here is derived from an EMBL/GenBank/DDBJ whole genome shotgun (WGS) entry which is preliminary data.</text>
</comment>
<dbReference type="SUPFAM" id="SSF52833">
    <property type="entry name" value="Thioredoxin-like"/>
    <property type="match status" value="1"/>
</dbReference>
<dbReference type="InterPro" id="IPR010987">
    <property type="entry name" value="Glutathione-S-Trfase_C-like"/>
</dbReference>
<name>A0AAD6ESF3_9POAL</name>
<dbReference type="FunFam" id="3.40.30.10:FF:000091">
    <property type="entry name" value="Glutathione S-transferase L2, chloroplastic"/>
    <property type="match status" value="1"/>
</dbReference>
<dbReference type="Pfam" id="PF13410">
    <property type="entry name" value="GST_C_2"/>
    <property type="match status" value="1"/>
</dbReference>
<accession>A0AAD6ESF3</accession>
<dbReference type="Gene3D" id="3.40.30.10">
    <property type="entry name" value="Glutaredoxin"/>
    <property type="match status" value="1"/>
</dbReference>
<evidence type="ECO:0000256" key="1">
    <source>
        <dbReference type="ARBA" id="ARBA00009929"/>
    </source>
</evidence>
<evidence type="ECO:0000313" key="6">
    <source>
        <dbReference type="Proteomes" id="UP001210211"/>
    </source>
</evidence>
<protein>
    <submittedName>
        <fullName evidence="5">Uncharacterized protein</fullName>
    </submittedName>
</protein>
<dbReference type="PRINTS" id="PR01625">
    <property type="entry name" value="GSTRNSFRASEO"/>
</dbReference>
<evidence type="ECO:0000259" key="3">
    <source>
        <dbReference type="PROSITE" id="PS50404"/>
    </source>
</evidence>
<dbReference type="GO" id="GO:0005737">
    <property type="term" value="C:cytoplasm"/>
    <property type="evidence" value="ECO:0007669"/>
    <property type="project" value="InterPro"/>
</dbReference>
<keyword evidence="2" id="KW-0560">Oxidoreductase</keyword>
<evidence type="ECO:0000256" key="2">
    <source>
        <dbReference type="ARBA" id="ARBA00023002"/>
    </source>
</evidence>
<dbReference type="PANTHER" id="PTHR44328:SF16">
    <property type="entry name" value="PROTEIN IN2-1 HOMOLOG B"/>
    <property type="match status" value="1"/>
</dbReference>
<dbReference type="Pfam" id="PF13417">
    <property type="entry name" value="GST_N_3"/>
    <property type="match status" value="1"/>
</dbReference>
<comment type="similarity">
    <text evidence="1">Belongs to the GST superfamily. HSP26 family.</text>
</comment>
<dbReference type="PROSITE" id="PS50404">
    <property type="entry name" value="GST_NTER"/>
    <property type="match status" value="1"/>
</dbReference>